<gene>
    <name evidence="2" type="ORF">D187_003890</name>
</gene>
<evidence type="ECO:0000256" key="1">
    <source>
        <dbReference type="SAM" id="MobiDB-lite"/>
    </source>
</evidence>
<dbReference type="EMBL" id="ANAH02000024">
    <property type="protein sequence ID" value="EPX58418.1"/>
    <property type="molecule type" value="Genomic_DNA"/>
</dbReference>
<dbReference type="AlphaFoldDB" id="S9QPB0"/>
<evidence type="ECO:0000313" key="3">
    <source>
        <dbReference type="Proteomes" id="UP000011682"/>
    </source>
</evidence>
<reference evidence="2" key="1">
    <citation type="submission" date="2013-05" db="EMBL/GenBank/DDBJ databases">
        <title>Genome assembly of Cystobacter fuscus DSM 2262.</title>
        <authorList>
            <person name="Sharma G."/>
            <person name="Khatri I."/>
            <person name="Kaur C."/>
            <person name="Mayilraj S."/>
            <person name="Subramanian S."/>
        </authorList>
    </citation>
    <scope>NUCLEOTIDE SEQUENCE [LARGE SCALE GENOMIC DNA]</scope>
    <source>
        <strain evidence="2">DSM 2262</strain>
    </source>
</reference>
<proteinExistence type="predicted"/>
<dbReference type="Proteomes" id="UP000011682">
    <property type="component" value="Unassembled WGS sequence"/>
</dbReference>
<dbReference type="eggNOG" id="COG0451">
    <property type="taxonomic scope" value="Bacteria"/>
</dbReference>
<evidence type="ECO:0000313" key="2">
    <source>
        <dbReference type="EMBL" id="EPX58418.1"/>
    </source>
</evidence>
<accession>S9QPB0</accession>
<protein>
    <submittedName>
        <fullName evidence="2">Uncharacterized protein</fullName>
    </submittedName>
</protein>
<keyword evidence="3" id="KW-1185">Reference proteome</keyword>
<comment type="caution">
    <text evidence="2">The sequence shown here is derived from an EMBL/GenBank/DDBJ whole genome shotgun (WGS) entry which is preliminary data.</text>
</comment>
<name>S9QPB0_CYSF2</name>
<sequence>MRPRSKATVDGDNTSRLTAPAPRAHTLHDADRAQRRLGFRCRTDFAAVLDALREDRPLPFAHDPSYVSPEEPSR</sequence>
<feature type="region of interest" description="Disordered" evidence="1">
    <location>
        <begin position="1"/>
        <end position="29"/>
    </location>
</feature>
<organism evidence="2 3">
    <name type="scientific">Cystobacter fuscus (strain ATCC 25194 / DSM 2262 / NBRC 100088 / M29)</name>
    <dbReference type="NCBI Taxonomy" id="1242864"/>
    <lineage>
        <taxon>Bacteria</taxon>
        <taxon>Pseudomonadati</taxon>
        <taxon>Myxococcota</taxon>
        <taxon>Myxococcia</taxon>
        <taxon>Myxococcales</taxon>
        <taxon>Cystobacterineae</taxon>
        <taxon>Archangiaceae</taxon>
        <taxon>Cystobacter</taxon>
    </lineage>
</organism>